<dbReference type="PANTHER" id="PTHR11242">
    <property type="entry name" value="ARYL HYDROCARBON RECEPTOR INTERACTING PROTEIN RELATED"/>
    <property type="match status" value="1"/>
</dbReference>
<keyword evidence="1" id="KW-0677">Repeat</keyword>
<reference evidence="4 5" key="1">
    <citation type="journal article" date="2009" name="Science">
        <title>Green evolution and dynamic adaptations revealed by genomes of the marine picoeukaryotes Micromonas.</title>
        <authorList>
            <person name="Worden A.Z."/>
            <person name="Lee J.H."/>
            <person name="Mock T."/>
            <person name="Rouze P."/>
            <person name="Simmons M.P."/>
            <person name="Aerts A.L."/>
            <person name="Allen A.E."/>
            <person name="Cuvelier M.L."/>
            <person name="Derelle E."/>
            <person name="Everett M.V."/>
            <person name="Foulon E."/>
            <person name="Grimwood J."/>
            <person name="Gundlach H."/>
            <person name="Henrissat B."/>
            <person name="Napoli C."/>
            <person name="McDonald S.M."/>
            <person name="Parker M.S."/>
            <person name="Rombauts S."/>
            <person name="Salamov A."/>
            <person name="Von Dassow P."/>
            <person name="Badger J.H."/>
            <person name="Coutinho P.M."/>
            <person name="Demir E."/>
            <person name="Dubchak I."/>
            <person name="Gentemann C."/>
            <person name="Eikrem W."/>
            <person name="Gready J.E."/>
            <person name="John U."/>
            <person name="Lanier W."/>
            <person name="Lindquist E.A."/>
            <person name="Lucas S."/>
            <person name="Mayer K.F."/>
            <person name="Moreau H."/>
            <person name="Not F."/>
            <person name="Otillar R."/>
            <person name="Panaud O."/>
            <person name="Pangilinan J."/>
            <person name="Paulsen I."/>
            <person name="Piegu B."/>
            <person name="Poliakov A."/>
            <person name="Robbens S."/>
            <person name="Schmutz J."/>
            <person name="Toulza E."/>
            <person name="Wyss T."/>
            <person name="Zelensky A."/>
            <person name="Zhou K."/>
            <person name="Armbrust E.V."/>
            <person name="Bhattacharya D."/>
            <person name="Goodenough U.W."/>
            <person name="Van de Peer Y."/>
            <person name="Grigoriev I.V."/>
        </authorList>
    </citation>
    <scope>NUCLEOTIDE SEQUENCE [LARGE SCALE GENOMIC DNA]</scope>
    <source>
        <strain evidence="5">RCC299 / NOUM17</strain>
    </source>
</reference>
<feature type="region of interest" description="Disordered" evidence="3">
    <location>
        <begin position="1"/>
        <end position="32"/>
    </location>
</feature>
<dbReference type="STRING" id="296587.C1E2H0"/>
<dbReference type="OrthoDB" id="498540at2759"/>
<keyword evidence="2" id="KW-0802">TPR repeat</keyword>
<dbReference type="KEGG" id="mis:MICPUN_107970"/>
<evidence type="ECO:0000313" key="5">
    <source>
        <dbReference type="Proteomes" id="UP000002009"/>
    </source>
</evidence>
<gene>
    <name evidence="4" type="ORF">MICPUN_107970</name>
</gene>
<dbReference type="eggNOG" id="KOG0543">
    <property type="taxonomic scope" value="Eukaryota"/>
</dbReference>
<dbReference type="GeneID" id="8242272"/>
<proteinExistence type="predicted"/>
<sequence>MARIEDVSDGSVDESDARPRRGSPMNPDETFDDILRKASEIKTAQMKDKRRAWEASPEFMKNTMTFDKDESYVAMRKSASVAEKIAFAAPIKEEGNELFAKGKYAQAMAKYTAAVAVFRYWIREQSGREQNVVKYYDDEAVEDPDDRRAARNLIRSIYLNAAQCMRKGNLADGPTEIIWTCTEVLAIDPSSAKAHYVRALARAELDDSASLELAVKDLARANALAPNDRAVRDAMRTYGAAHAEQTAKDRAAYGAVFGSRNKEGLYANEEEPETGERAAASAGAGASGEGSDGDADPALRALQNMSEEELKARCKAVGVDLDNPRVVKELGKRAKARKEEELKAKAREMGIDLGDPSVRKMLELLEKEERGAEELSRLPAWRRWIYHSFDGTRWLNVQNAMYAALAVNVVYRVWKVINMPEVSPRGFGGYPGDDEF</sequence>
<evidence type="ECO:0000256" key="3">
    <source>
        <dbReference type="SAM" id="MobiDB-lite"/>
    </source>
</evidence>
<organism evidence="4 5">
    <name type="scientific">Micromonas commoda (strain RCC299 / NOUM17 / CCMP2709)</name>
    <name type="common">Picoplanktonic green alga</name>
    <dbReference type="NCBI Taxonomy" id="296587"/>
    <lineage>
        <taxon>Eukaryota</taxon>
        <taxon>Viridiplantae</taxon>
        <taxon>Chlorophyta</taxon>
        <taxon>Mamiellophyceae</taxon>
        <taxon>Mamiellales</taxon>
        <taxon>Mamiellaceae</taxon>
        <taxon>Micromonas</taxon>
    </lineage>
</organism>
<dbReference type="PANTHER" id="PTHR11242:SF0">
    <property type="entry name" value="TPR_REGION DOMAIN-CONTAINING PROTEIN"/>
    <property type="match status" value="1"/>
</dbReference>
<dbReference type="Proteomes" id="UP000002009">
    <property type="component" value="Chromosome 3"/>
</dbReference>
<evidence type="ECO:0000256" key="2">
    <source>
        <dbReference type="ARBA" id="ARBA00022803"/>
    </source>
</evidence>
<dbReference type="InParanoid" id="C1E2H0"/>
<name>C1E2H0_MICCC</name>
<dbReference type="SUPFAM" id="SSF48452">
    <property type="entry name" value="TPR-like"/>
    <property type="match status" value="1"/>
</dbReference>
<accession>C1E2H0</accession>
<dbReference type="InterPro" id="IPR039663">
    <property type="entry name" value="AIP/AIPL1/TTC9"/>
</dbReference>
<evidence type="ECO:0000256" key="1">
    <source>
        <dbReference type="ARBA" id="ARBA00022737"/>
    </source>
</evidence>
<dbReference type="Gene3D" id="1.25.40.10">
    <property type="entry name" value="Tetratricopeptide repeat domain"/>
    <property type="match status" value="1"/>
</dbReference>
<evidence type="ECO:0000313" key="4">
    <source>
        <dbReference type="EMBL" id="ACO61915.1"/>
    </source>
</evidence>
<keyword evidence="5" id="KW-1185">Reference proteome</keyword>
<dbReference type="RefSeq" id="XP_002500657.1">
    <property type="nucleotide sequence ID" value="XM_002500611.1"/>
</dbReference>
<dbReference type="AlphaFoldDB" id="C1E2H0"/>
<dbReference type="OMA" id="WTCTEVL"/>
<protein>
    <submittedName>
        <fullName evidence="4">Uncharacterized protein</fullName>
    </submittedName>
</protein>
<dbReference type="EMBL" id="CP001324">
    <property type="protein sequence ID" value="ACO61915.1"/>
    <property type="molecule type" value="Genomic_DNA"/>
</dbReference>
<feature type="region of interest" description="Disordered" evidence="3">
    <location>
        <begin position="265"/>
        <end position="297"/>
    </location>
</feature>
<dbReference type="InterPro" id="IPR011990">
    <property type="entry name" value="TPR-like_helical_dom_sf"/>
</dbReference>